<accession>A0A372LTC7</accession>
<dbReference type="EMBL" id="QVTE01000004">
    <property type="protein sequence ID" value="RFU71443.1"/>
    <property type="molecule type" value="Genomic_DNA"/>
</dbReference>
<keyword evidence="2" id="KW-1185">Reference proteome</keyword>
<name>A0A372LTC7_9BACI</name>
<dbReference type="Proteomes" id="UP000264541">
    <property type="component" value="Unassembled WGS sequence"/>
</dbReference>
<comment type="caution">
    <text evidence="1">The sequence shown here is derived from an EMBL/GenBank/DDBJ whole genome shotgun (WGS) entry which is preliminary data.</text>
</comment>
<sequence>MNPGIKFSFKGKVFRQINELPNEEALVLQQRLIDWRKKVMQSATEHYLASNYSNEQLQVVWAPEKKEIDVT</sequence>
<reference evidence="1 2" key="1">
    <citation type="submission" date="2018-08" db="EMBL/GenBank/DDBJ databases">
        <title>Bacillus chawlae sp. nov., Bacillus glennii sp. nov., and Bacillus saganii sp. nov. Isolated from the Vehicle Assembly Building at Kennedy Space Center where the Viking Spacecraft were Assembled.</title>
        <authorList>
            <person name="Seuylemezian A."/>
            <person name="Vaishampayan P."/>
        </authorList>
    </citation>
    <scope>NUCLEOTIDE SEQUENCE [LARGE SCALE GENOMIC DNA]</scope>
    <source>
        <strain evidence="1 2">V47-23a</strain>
    </source>
</reference>
<organism evidence="1 2">
    <name type="scientific">Peribacillus saganii</name>
    <dbReference type="NCBI Taxonomy" id="2303992"/>
    <lineage>
        <taxon>Bacteria</taxon>
        <taxon>Bacillati</taxon>
        <taxon>Bacillota</taxon>
        <taxon>Bacilli</taxon>
        <taxon>Bacillales</taxon>
        <taxon>Bacillaceae</taxon>
        <taxon>Peribacillus</taxon>
    </lineage>
</organism>
<evidence type="ECO:0000313" key="2">
    <source>
        <dbReference type="Proteomes" id="UP000264541"/>
    </source>
</evidence>
<evidence type="ECO:0000313" key="1">
    <source>
        <dbReference type="EMBL" id="RFU71443.1"/>
    </source>
</evidence>
<gene>
    <name evidence="1" type="ORF">D0469_01685</name>
</gene>
<dbReference type="AlphaFoldDB" id="A0A372LTC7"/>
<dbReference type="RefSeq" id="WP_117324927.1">
    <property type="nucleotide sequence ID" value="NZ_QVTE01000004.1"/>
</dbReference>
<protein>
    <submittedName>
        <fullName evidence="1">Uncharacterized protein</fullName>
    </submittedName>
</protein>
<proteinExistence type="predicted"/>